<feature type="transmembrane region" description="Helical" evidence="1">
    <location>
        <begin position="137"/>
        <end position="159"/>
    </location>
</feature>
<feature type="transmembrane region" description="Helical" evidence="1">
    <location>
        <begin position="99"/>
        <end position="125"/>
    </location>
</feature>
<gene>
    <name evidence="2" type="ORF">DDZ18_12465</name>
</gene>
<keyword evidence="1" id="KW-0472">Membrane</keyword>
<name>A0A2U2BRF7_9PROT</name>
<keyword evidence="1" id="KW-1133">Transmembrane helix</keyword>
<protein>
    <submittedName>
        <fullName evidence="2">Uncharacterized protein</fullName>
    </submittedName>
</protein>
<dbReference type="OrthoDB" id="648493at2"/>
<feature type="transmembrane region" description="Helical" evidence="1">
    <location>
        <begin position="34"/>
        <end position="55"/>
    </location>
</feature>
<dbReference type="RefSeq" id="WP_109253730.1">
    <property type="nucleotide sequence ID" value="NZ_QEXV01000006.1"/>
</dbReference>
<feature type="transmembrane region" description="Helical" evidence="1">
    <location>
        <begin position="230"/>
        <end position="255"/>
    </location>
</feature>
<evidence type="ECO:0000313" key="2">
    <source>
        <dbReference type="EMBL" id="PWE16576.1"/>
    </source>
</evidence>
<organism evidence="2 3">
    <name type="scientific">Marinicauda salina</name>
    <dbReference type="NCBI Taxonomy" id="2135793"/>
    <lineage>
        <taxon>Bacteria</taxon>
        <taxon>Pseudomonadati</taxon>
        <taxon>Pseudomonadota</taxon>
        <taxon>Alphaproteobacteria</taxon>
        <taxon>Maricaulales</taxon>
        <taxon>Maricaulaceae</taxon>
        <taxon>Marinicauda</taxon>
    </lineage>
</organism>
<comment type="caution">
    <text evidence="2">The sequence shown here is derived from an EMBL/GenBank/DDBJ whole genome shotgun (WGS) entry which is preliminary data.</text>
</comment>
<feature type="transmembrane region" description="Helical" evidence="1">
    <location>
        <begin position="203"/>
        <end position="224"/>
    </location>
</feature>
<keyword evidence="1" id="KW-0812">Transmembrane</keyword>
<reference evidence="3" key="1">
    <citation type="submission" date="2018-05" db="EMBL/GenBank/DDBJ databases">
        <authorList>
            <person name="Liu B.-T."/>
        </authorList>
    </citation>
    <scope>NUCLEOTIDE SEQUENCE [LARGE SCALE GENOMIC DNA]</scope>
    <source>
        <strain evidence="3">WD6-1</strain>
    </source>
</reference>
<keyword evidence="3" id="KW-1185">Reference proteome</keyword>
<dbReference type="AlphaFoldDB" id="A0A2U2BRF7"/>
<accession>A0A2U2BRF7</accession>
<proteinExistence type="predicted"/>
<dbReference type="EMBL" id="QEXV01000006">
    <property type="protein sequence ID" value="PWE16576.1"/>
    <property type="molecule type" value="Genomic_DNA"/>
</dbReference>
<evidence type="ECO:0000313" key="3">
    <source>
        <dbReference type="Proteomes" id="UP000245168"/>
    </source>
</evidence>
<dbReference type="Proteomes" id="UP000245168">
    <property type="component" value="Unassembled WGS sequence"/>
</dbReference>
<feature type="transmembrane region" description="Helical" evidence="1">
    <location>
        <begin position="171"/>
        <end position="191"/>
    </location>
</feature>
<evidence type="ECO:0000256" key="1">
    <source>
        <dbReference type="SAM" id="Phobius"/>
    </source>
</evidence>
<feature type="transmembrane region" description="Helical" evidence="1">
    <location>
        <begin position="67"/>
        <end position="87"/>
    </location>
</feature>
<feature type="transmembrane region" description="Helical" evidence="1">
    <location>
        <begin position="7"/>
        <end position="28"/>
    </location>
</feature>
<sequence length="267" mass="28816">MPYPRAYLYVLGLIGFAVWAFWPSYFSVLGEAPTAFHVHGITATLWMGLVAWQAWSIHNRHARLHRLTGKLSFLLIPAFIAGGMMVIESFQMRPGDPFAAAYGIRLSAIDVLALAAFAWLTAGALRHRADVDLHARYMLATPLLLLGPIFARLCSRYVPGLTITGVEEFPRFVYSTHITQALTVIVALILYSRSRPAGRPFLIVAAVAALQSVAFEAAAGVEAWRGLLQAYAGLPTAAIIAAGLLIGAVAVWFGWTRPAATSPATAA</sequence>